<dbReference type="PANTHER" id="PTHR37296:SF1">
    <property type="entry name" value="CONSERVED VIRULENCE FACTOR B"/>
    <property type="match status" value="1"/>
</dbReference>
<protein>
    <recommendedName>
        <fullName evidence="2">S1 motif domain-containing protein</fullName>
    </recommendedName>
</protein>
<dbReference type="InterPro" id="IPR012340">
    <property type="entry name" value="NA-bd_OB-fold"/>
</dbReference>
<dbReference type="Proteomes" id="UP000184600">
    <property type="component" value="Unassembled WGS sequence"/>
</dbReference>
<feature type="domain" description="S1 motif" evidence="2">
    <location>
        <begin position="145"/>
        <end position="207"/>
    </location>
</feature>
<dbReference type="SMART" id="SM00316">
    <property type="entry name" value="S1"/>
    <property type="match status" value="3"/>
</dbReference>
<evidence type="ECO:0000256" key="1">
    <source>
        <dbReference type="PIRNR" id="PIRNR012524"/>
    </source>
</evidence>
<organism evidence="3 4">
    <name type="scientific">Vibrio quintilis</name>
    <dbReference type="NCBI Taxonomy" id="1117707"/>
    <lineage>
        <taxon>Bacteria</taxon>
        <taxon>Pseudomonadati</taxon>
        <taxon>Pseudomonadota</taxon>
        <taxon>Gammaproteobacteria</taxon>
        <taxon>Vibrionales</taxon>
        <taxon>Vibrionaceae</taxon>
        <taxon>Vibrio</taxon>
    </lineage>
</organism>
<evidence type="ECO:0000313" key="4">
    <source>
        <dbReference type="Proteomes" id="UP000184600"/>
    </source>
</evidence>
<accession>A0A1M7YUV3</accession>
<dbReference type="InterPro" id="IPR003029">
    <property type="entry name" value="S1_domain"/>
</dbReference>
<dbReference type="Gene3D" id="1.10.10.10">
    <property type="entry name" value="Winged helix-like DNA-binding domain superfamily/Winged helix DNA-binding domain"/>
    <property type="match status" value="1"/>
</dbReference>
<dbReference type="InterPro" id="IPR040764">
    <property type="entry name" value="CvfB_WH"/>
</dbReference>
<dbReference type="InterPro" id="IPR014464">
    <property type="entry name" value="CvfB_fam"/>
</dbReference>
<dbReference type="PANTHER" id="PTHR37296">
    <property type="entry name" value="CONSERVED VIRULENCE FACTOR B"/>
    <property type="match status" value="1"/>
</dbReference>
<dbReference type="Pfam" id="PF17783">
    <property type="entry name" value="WHD_CvfB"/>
    <property type="match status" value="1"/>
</dbReference>
<dbReference type="InterPro" id="IPR036388">
    <property type="entry name" value="WH-like_DNA-bd_sf"/>
</dbReference>
<feature type="domain" description="S1 motif" evidence="2">
    <location>
        <begin position="69"/>
        <end position="132"/>
    </location>
</feature>
<dbReference type="Gene3D" id="2.40.50.140">
    <property type="entry name" value="Nucleic acid-binding proteins"/>
    <property type="match status" value="1"/>
</dbReference>
<proteinExistence type="inferred from homology"/>
<dbReference type="EMBL" id="FRFG01000025">
    <property type="protein sequence ID" value="SHO56439.1"/>
    <property type="molecule type" value="Genomic_DNA"/>
</dbReference>
<feature type="domain" description="S1 motif" evidence="2">
    <location>
        <begin position="3"/>
        <end position="64"/>
    </location>
</feature>
<dbReference type="OrthoDB" id="9801597at2"/>
<dbReference type="RefSeq" id="WP_073582406.1">
    <property type="nucleotide sequence ID" value="NZ_AP024897.1"/>
</dbReference>
<keyword evidence="4" id="KW-1185">Reference proteome</keyword>
<dbReference type="PIRSF" id="PIRSF012524">
    <property type="entry name" value="YitL_S1"/>
    <property type="match status" value="1"/>
</dbReference>
<sequence length="282" mass="31456">MIRIGQVNQLVVTKEADFGVFLDAEDYGSVLLPAKYIHQPVAVGETMAVFLYFDSDNQLAATTDSPAAQVGEWGMMKVVGINNTGAFVDWGIREKDLLIPFSEQRGRLSEGQSILVYVYTDKASGRIVGTTKFNKWLDKTPASYTRNQKVELLIAERSQFGFKTIVNGTHWGMLFQSDIFGRLFVGKRVKGYIKQIREDGKVDVALQRVGMAKLDDLSEKILDLLNKKDGFLPLCDKSSPEEIFAVFRTSKGTFKKSIGNLYKKGYITIESAGIRLASVKND</sequence>
<name>A0A1M7YUV3_9VIBR</name>
<dbReference type="GO" id="GO:0003676">
    <property type="term" value="F:nucleic acid binding"/>
    <property type="evidence" value="ECO:0007669"/>
    <property type="project" value="InterPro"/>
</dbReference>
<dbReference type="InterPro" id="IPR039566">
    <property type="entry name" value="CvfB_S1_st"/>
</dbReference>
<evidence type="ECO:0000259" key="2">
    <source>
        <dbReference type="SMART" id="SM00316"/>
    </source>
</evidence>
<reference evidence="4" key="1">
    <citation type="submission" date="2016-12" db="EMBL/GenBank/DDBJ databases">
        <authorList>
            <person name="Rodrigo-Torres L."/>
            <person name="Arahal R.D."/>
            <person name="Lucena T."/>
        </authorList>
    </citation>
    <scope>NUCLEOTIDE SEQUENCE [LARGE SCALE GENOMIC DNA]</scope>
</reference>
<comment type="similarity">
    <text evidence="1">Belongs to the CvfB family.</text>
</comment>
<evidence type="ECO:0000313" key="3">
    <source>
        <dbReference type="EMBL" id="SHO56439.1"/>
    </source>
</evidence>
<dbReference type="AlphaFoldDB" id="A0A1M7YUV3"/>
<gene>
    <name evidence="3" type="ORF">VQ7734_02208</name>
</gene>
<dbReference type="Pfam" id="PF13509">
    <property type="entry name" value="S1_2"/>
    <property type="match status" value="2"/>
</dbReference>